<accession>A0A1Y2DWS9</accession>
<dbReference type="EMBL" id="MCGR01000068">
    <property type="protein sequence ID" value="ORY63659.1"/>
    <property type="molecule type" value="Genomic_DNA"/>
</dbReference>
<keyword evidence="3" id="KW-1185">Reference proteome</keyword>
<dbReference type="Gene3D" id="3.30.710.10">
    <property type="entry name" value="Potassium Channel Kv1.1, Chain A"/>
    <property type="match status" value="1"/>
</dbReference>
<evidence type="ECO:0000313" key="2">
    <source>
        <dbReference type="EMBL" id="ORY63659.1"/>
    </source>
</evidence>
<name>A0A1Y2DWS9_9BASI</name>
<dbReference type="STRING" id="106004.A0A1Y2DWS9"/>
<feature type="region of interest" description="Disordered" evidence="1">
    <location>
        <begin position="168"/>
        <end position="216"/>
    </location>
</feature>
<comment type="caution">
    <text evidence="2">The sequence shown here is derived from an EMBL/GenBank/DDBJ whole genome shotgun (WGS) entry which is preliminary data.</text>
</comment>
<protein>
    <recommendedName>
        <fullName evidence="4">BTB domain-containing protein</fullName>
    </recommendedName>
</protein>
<feature type="compositionally biased region" description="Basic and acidic residues" evidence="1">
    <location>
        <begin position="196"/>
        <end position="207"/>
    </location>
</feature>
<reference evidence="2 3" key="1">
    <citation type="submission" date="2016-07" db="EMBL/GenBank/DDBJ databases">
        <title>Pervasive Adenine N6-methylation of Active Genes in Fungi.</title>
        <authorList>
            <consortium name="DOE Joint Genome Institute"/>
            <person name="Mondo S.J."/>
            <person name="Dannebaum R.O."/>
            <person name="Kuo R.C."/>
            <person name="Labutti K."/>
            <person name="Haridas S."/>
            <person name="Kuo A."/>
            <person name="Salamov A."/>
            <person name="Ahrendt S.R."/>
            <person name="Lipzen A."/>
            <person name="Sullivan W."/>
            <person name="Andreopoulos W.B."/>
            <person name="Clum A."/>
            <person name="Lindquist E."/>
            <person name="Daum C."/>
            <person name="Ramamoorthy G.K."/>
            <person name="Gryganskyi A."/>
            <person name="Culley D."/>
            <person name="Magnuson J.K."/>
            <person name="James T.Y."/>
            <person name="O'Malley M.A."/>
            <person name="Stajich J.E."/>
            <person name="Spatafora J.W."/>
            <person name="Visel A."/>
            <person name="Grigoriev I.V."/>
        </authorList>
    </citation>
    <scope>NUCLEOTIDE SEQUENCE [LARGE SCALE GENOMIC DNA]</scope>
    <source>
        <strain evidence="2 3">62-1032</strain>
    </source>
</reference>
<evidence type="ECO:0000313" key="3">
    <source>
        <dbReference type="Proteomes" id="UP000193467"/>
    </source>
</evidence>
<organism evidence="2 3">
    <name type="scientific">Leucosporidium creatinivorum</name>
    <dbReference type="NCBI Taxonomy" id="106004"/>
    <lineage>
        <taxon>Eukaryota</taxon>
        <taxon>Fungi</taxon>
        <taxon>Dikarya</taxon>
        <taxon>Basidiomycota</taxon>
        <taxon>Pucciniomycotina</taxon>
        <taxon>Microbotryomycetes</taxon>
        <taxon>Leucosporidiales</taxon>
        <taxon>Leucosporidium</taxon>
    </lineage>
</organism>
<dbReference type="Proteomes" id="UP000193467">
    <property type="component" value="Unassembled WGS sequence"/>
</dbReference>
<dbReference type="InterPro" id="IPR011333">
    <property type="entry name" value="SKP1/BTB/POZ_sf"/>
</dbReference>
<sequence>MPPRASAVAAPSTGTAVVYSEQTLHSLTWDLDIDTNDTSVDLRLPLQSSFGEVVLVVKVYAPQALEIRFDFGSWEYGALEGTITPRASLYWLDDNIDGSKRVLNFSFGHPATFDGMQSNYPSFSRLSQRRFRLILAFQSSTLIAASPYFKTMLESGVGVENVQRGGRKRLRSGVASRGASIKEAETMENESGAGAGKEKGKEDKETAADDSDEETDKILASTRSLMSEEMDDVGDFTYREIEITETAYSTYRAVLLYLVTSHIYFAILRSSLLPYNPAAEFTRKQIMETELEEEHLPSLPVSVKSVYGLADLLELPALKVLALDEFRTQLSVVNVARELFSSTSALYDEFRTAALDFAVEHWSEVKETEGMKEIERKGKAGEWQGSPALFFELMARAAK</sequence>
<dbReference type="InParanoid" id="A0A1Y2DWS9"/>
<evidence type="ECO:0000256" key="1">
    <source>
        <dbReference type="SAM" id="MobiDB-lite"/>
    </source>
</evidence>
<evidence type="ECO:0008006" key="4">
    <source>
        <dbReference type="Google" id="ProtNLM"/>
    </source>
</evidence>
<gene>
    <name evidence="2" type="ORF">BCR35DRAFT_355041</name>
</gene>
<dbReference type="OrthoDB" id="2529262at2759"/>
<dbReference type="AlphaFoldDB" id="A0A1Y2DWS9"/>
<proteinExistence type="predicted"/>